<comment type="caution">
    <text evidence="7">The sequence shown here is derived from an EMBL/GenBank/DDBJ whole genome shotgun (WGS) entry which is preliminary data.</text>
</comment>
<evidence type="ECO:0000259" key="6">
    <source>
        <dbReference type="Pfam" id="PF08314"/>
    </source>
</evidence>
<keyword evidence="8" id="KW-1185">Reference proteome</keyword>
<evidence type="ECO:0000256" key="1">
    <source>
        <dbReference type="ARBA" id="ARBA00004240"/>
    </source>
</evidence>
<evidence type="ECO:0000313" key="7">
    <source>
        <dbReference type="EMBL" id="PPQ63004.1"/>
    </source>
</evidence>
<dbReference type="Proteomes" id="UP000284842">
    <property type="component" value="Unassembled WGS sequence"/>
</dbReference>
<dbReference type="InParanoid" id="A0A409V8T1"/>
<keyword evidence="2" id="KW-0813">Transport</keyword>
<dbReference type="InterPro" id="IPR013244">
    <property type="entry name" value="Sec39_domain"/>
</dbReference>
<feature type="compositionally biased region" description="Acidic residues" evidence="5">
    <location>
        <begin position="132"/>
        <end position="145"/>
    </location>
</feature>
<sequence length="1000" mass="111426">MASSSAQWFALQDEDLTGDVIYEILDTIQDDLWVISACTDRVLNDVAAQQALLTIGIARSDPVVRRCKDVIALASPSQHGSSSQTYHTLVSHFENVPADARVCYLRSLLLKRLDRLNTYVEIERTFPKDKQEDTEDEMDEWDDDPWAEKDGGSSSKPTPLITSGGTPTISLVEFLDNDLILSACELATSQALEPLRIVLQRHLQELWPFRFQILDLVPEYTHPSACRDLFPSIDPSTEAESVVRGERWRPEDDFTEMPDTVSAVNDSGVVDVLKSEESSISYSQTPNPLTAEELSQWYKARVIKSLNSTGMVDVALALVQHGASLGVPSLDELGEELSLLSKLIYDTHQAVESSDDWTLDRWYSMDPLTVVRAYLAHSTLESLPGDIIRLVKPYLFVLEARAERSGHPDYTLATRIFDEYILTSPLETVATIFEVSKPTLPVPQRIVKNDEDLARLALACLYGSSSLDEWSTMSRIFECLPVWEVPDSDESEETADTTIASLGAFVTPKTGEQPCTAMDLHVFFKPLPFASLSRALDILDVHLESGEILSRWSVPAPLRWLLQSAGDSNEQRAWATRMARRAGGQHDQLNSLEDWEWLLEDMLKLTGNGDPGARGAFSLLSTKEVSKIFLNGLLSNGKFSIAKSMLYSSKRLLDLSPSEIEVICLDASRELYDNASSANYKFGDMKQAYDCLDVPATSESIVKEREFIEATSRIASFNVVSAPGTPISPIEIRLTKDRLMLISRVLSSNNDAYKHSEVILELGYKLGYRGDVVAQIKILAMLADTALQAEDFLCSYANCQSMVKEVISLQKAAQSTPFNSKVDEAVEVCWIACFQLGRQTEFEDLNKKMTVLGQALQLCPQDKIHDVLAAWRKLQAEDIKDRQERLVRDKSNDNVASKHQRKLVPQDVASTLRAKLHDLHMPSPPLLSTPDAAALASRTFKSVAANFPFKVGHRPRSDMDERTSYRSDNSRRTDGEDVISNPASRVLSKGIGWLIGADED</sequence>
<dbReference type="AlphaFoldDB" id="A0A409V8T1"/>
<dbReference type="EMBL" id="NHTK01006134">
    <property type="protein sequence ID" value="PPQ63004.1"/>
    <property type="molecule type" value="Genomic_DNA"/>
</dbReference>
<feature type="domain" description="Sec39" evidence="6">
    <location>
        <begin position="180"/>
        <end position="877"/>
    </location>
</feature>
<feature type="compositionally biased region" description="Polar residues" evidence="5">
    <location>
        <begin position="152"/>
        <end position="162"/>
    </location>
</feature>
<dbReference type="PANTHER" id="PTHR15922:SF2">
    <property type="entry name" value="NBAS SUBUNIT OF NRZ TETHERING COMPLEX"/>
    <property type="match status" value="1"/>
</dbReference>
<evidence type="ECO:0000256" key="2">
    <source>
        <dbReference type="ARBA" id="ARBA00022448"/>
    </source>
</evidence>
<dbReference type="GO" id="GO:0000149">
    <property type="term" value="F:SNARE binding"/>
    <property type="evidence" value="ECO:0007669"/>
    <property type="project" value="TreeGrafter"/>
</dbReference>
<evidence type="ECO:0000256" key="5">
    <source>
        <dbReference type="SAM" id="MobiDB-lite"/>
    </source>
</evidence>
<comment type="subcellular location">
    <subcellularLocation>
        <location evidence="1">Endoplasmic reticulum</location>
    </subcellularLocation>
</comment>
<evidence type="ECO:0000313" key="8">
    <source>
        <dbReference type="Proteomes" id="UP000284842"/>
    </source>
</evidence>
<organism evidence="7 8">
    <name type="scientific">Panaeolus cyanescens</name>
    <dbReference type="NCBI Taxonomy" id="181874"/>
    <lineage>
        <taxon>Eukaryota</taxon>
        <taxon>Fungi</taxon>
        <taxon>Dikarya</taxon>
        <taxon>Basidiomycota</taxon>
        <taxon>Agaricomycotina</taxon>
        <taxon>Agaricomycetes</taxon>
        <taxon>Agaricomycetidae</taxon>
        <taxon>Agaricales</taxon>
        <taxon>Agaricineae</taxon>
        <taxon>Galeropsidaceae</taxon>
        <taxon>Panaeolus</taxon>
    </lineage>
</organism>
<accession>A0A409V8T1</accession>
<dbReference type="GO" id="GO:0006890">
    <property type="term" value="P:retrograde vesicle-mediated transport, Golgi to endoplasmic reticulum"/>
    <property type="evidence" value="ECO:0007669"/>
    <property type="project" value="InterPro"/>
</dbReference>
<dbReference type="STRING" id="181874.A0A409V8T1"/>
<evidence type="ECO:0000256" key="3">
    <source>
        <dbReference type="ARBA" id="ARBA00022824"/>
    </source>
</evidence>
<protein>
    <recommendedName>
        <fullName evidence="6">Sec39 domain-containing protein</fullName>
    </recommendedName>
</protein>
<dbReference type="GO" id="GO:0070939">
    <property type="term" value="C:Dsl1/NZR complex"/>
    <property type="evidence" value="ECO:0007669"/>
    <property type="project" value="TreeGrafter"/>
</dbReference>
<keyword evidence="3" id="KW-0256">Endoplasmic reticulum</keyword>
<feature type="region of interest" description="Disordered" evidence="5">
    <location>
        <begin position="951"/>
        <end position="981"/>
    </location>
</feature>
<proteinExistence type="predicted"/>
<keyword evidence="4" id="KW-0653">Protein transport</keyword>
<dbReference type="GO" id="GO:0015031">
    <property type="term" value="P:protein transport"/>
    <property type="evidence" value="ECO:0007669"/>
    <property type="project" value="UniProtKB-KW"/>
</dbReference>
<dbReference type="OrthoDB" id="27490at2759"/>
<dbReference type="Pfam" id="PF08314">
    <property type="entry name" value="Sec39"/>
    <property type="match status" value="1"/>
</dbReference>
<evidence type="ECO:0000256" key="4">
    <source>
        <dbReference type="ARBA" id="ARBA00022927"/>
    </source>
</evidence>
<gene>
    <name evidence="7" type="ORF">CVT24_006110</name>
</gene>
<name>A0A409V8T1_9AGAR</name>
<dbReference type="PANTHER" id="PTHR15922">
    <property type="entry name" value="NEUROBLASTOMA-AMPLIFIED SEQUENCE"/>
    <property type="match status" value="1"/>
</dbReference>
<feature type="region of interest" description="Disordered" evidence="5">
    <location>
        <begin position="127"/>
        <end position="162"/>
    </location>
</feature>
<feature type="compositionally biased region" description="Basic and acidic residues" evidence="5">
    <location>
        <begin position="955"/>
        <end position="975"/>
    </location>
</feature>
<reference evidence="7 8" key="1">
    <citation type="journal article" date="2018" name="Evol. Lett.">
        <title>Horizontal gene cluster transfer increased hallucinogenic mushroom diversity.</title>
        <authorList>
            <person name="Reynolds H.T."/>
            <person name="Vijayakumar V."/>
            <person name="Gluck-Thaler E."/>
            <person name="Korotkin H.B."/>
            <person name="Matheny P.B."/>
            <person name="Slot J.C."/>
        </authorList>
    </citation>
    <scope>NUCLEOTIDE SEQUENCE [LARGE SCALE GENOMIC DNA]</scope>
    <source>
        <strain evidence="7 8">2629</strain>
    </source>
</reference>